<name>A0AAJ6VV00_9ACAR</name>
<protein>
    <recommendedName>
        <fullName evidence="13">Iron-sulfur cluster transfer protein NUBPL</fullName>
    </recommendedName>
    <alternativeName>
        <fullName evidence="14">Nucleotide-binding protein-like</fullName>
    </alternativeName>
</protein>
<evidence type="ECO:0000256" key="14">
    <source>
        <dbReference type="ARBA" id="ARBA00081370"/>
    </source>
</evidence>
<dbReference type="GO" id="GO:0016226">
    <property type="term" value="P:iron-sulfur cluster assembly"/>
    <property type="evidence" value="ECO:0007669"/>
    <property type="project" value="InterPro"/>
</dbReference>
<comment type="function">
    <text evidence="12">Iron-sulfur cluster transfer protein involved in the assembly of the mitochondrial membrane respiratory chain NADH dehydrogenase (Complex I). May deliver one or more Fe-S clusters to complex I subunits.</text>
</comment>
<comment type="subcellular location">
    <subcellularLocation>
        <location evidence="2">Mitochondrion</location>
    </subcellularLocation>
</comment>
<gene>
    <name evidence="16" type="primary">LOC100906768</name>
</gene>
<keyword evidence="15" id="KW-1185">Reference proteome</keyword>
<keyword evidence="10" id="KW-0496">Mitochondrion</keyword>
<evidence type="ECO:0000256" key="3">
    <source>
        <dbReference type="ARBA" id="ARBA00022485"/>
    </source>
</evidence>
<dbReference type="PANTHER" id="PTHR42961:SF2">
    <property type="entry name" value="IRON-SULFUR PROTEIN NUBPL"/>
    <property type="match status" value="1"/>
</dbReference>
<evidence type="ECO:0000256" key="5">
    <source>
        <dbReference type="ARBA" id="ARBA00022741"/>
    </source>
</evidence>
<keyword evidence="3" id="KW-0004">4Fe-4S</keyword>
<accession>A0AAJ6VV00</accession>
<evidence type="ECO:0000256" key="2">
    <source>
        <dbReference type="ARBA" id="ARBA00004173"/>
    </source>
</evidence>
<dbReference type="SUPFAM" id="SSF52540">
    <property type="entry name" value="P-loop containing nucleoside triphosphate hydrolases"/>
    <property type="match status" value="1"/>
</dbReference>
<comment type="cofactor">
    <cofactor evidence="1">
        <name>[4Fe-4S] cluster</name>
        <dbReference type="ChEBI" id="CHEBI:49883"/>
    </cofactor>
</comment>
<dbReference type="HAMAP" id="MF_02040">
    <property type="entry name" value="Mrp_NBP35"/>
    <property type="match status" value="1"/>
</dbReference>
<reference evidence="16" key="1">
    <citation type="submission" date="2025-08" db="UniProtKB">
        <authorList>
            <consortium name="RefSeq"/>
        </authorList>
    </citation>
    <scope>IDENTIFICATION</scope>
</reference>
<organism evidence="15 16">
    <name type="scientific">Galendromus occidentalis</name>
    <name type="common">western predatory mite</name>
    <dbReference type="NCBI Taxonomy" id="34638"/>
    <lineage>
        <taxon>Eukaryota</taxon>
        <taxon>Metazoa</taxon>
        <taxon>Ecdysozoa</taxon>
        <taxon>Arthropoda</taxon>
        <taxon>Chelicerata</taxon>
        <taxon>Arachnida</taxon>
        <taxon>Acari</taxon>
        <taxon>Parasitiformes</taxon>
        <taxon>Mesostigmata</taxon>
        <taxon>Gamasina</taxon>
        <taxon>Phytoseioidea</taxon>
        <taxon>Phytoseiidae</taxon>
        <taxon>Typhlodrominae</taxon>
        <taxon>Galendromus</taxon>
    </lineage>
</organism>
<dbReference type="Proteomes" id="UP000694867">
    <property type="component" value="Unplaced"/>
</dbReference>
<keyword evidence="4" id="KW-0479">Metal-binding</keyword>
<evidence type="ECO:0000256" key="6">
    <source>
        <dbReference type="ARBA" id="ARBA00022840"/>
    </source>
</evidence>
<dbReference type="PANTHER" id="PTHR42961">
    <property type="entry name" value="IRON-SULFUR PROTEIN NUBPL"/>
    <property type="match status" value="1"/>
</dbReference>
<dbReference type="AlphaFoldDB" id="A0AAJ6VV00"/>
<evidence type="ECO:0000256" key="9">
    <source>
        <dbReference type="ARBA" id="ARBA00023014"/>
    </source>
</evidence>
<sequence length="265" mass="28602">MQKGLPKTLPLAGVKKVVLVSSAKGGVGKSTTTVNLAICAAKKGLSVGLLDADVFGPSIPRMMNLSGEPELNKQNLMVPLRNFDVRVMSMGFLVDEGKPIAWRGLMVMQGVQRLLRSVAWGPLDLLVVDMPPGTGDVQLSIAQNIPIDGAMIVTTPQTIALLDARRGIEMFRKMEVPNLGIVENMAEHVCENCGHTTHIFGREGARKLAAELDVPFLGSIPLNLSIRECSDEGKPICVVQPNCPIAKTYEELADGVITRLDLQRK</sequence>
<keyword evidence="7" id="KW-0809">Transit peptide</keyword>
<evidence type="ECO:0000256" key="4">
    <source>
        <dbReference type="ARBA" id="ARBA00022723"/>
    </source>
</evidence>
<dbReference type="FunFam" id="3.40.50.300:FF:000709">
    <property type="entry name" value="Iron-sulfur protein NUBPL isoform X1"/>
    <property type="match status" value="1"/>
</dbReference>
<evidence type="ECO:0000256" key="1">
    <source>
        <dbReference type="ARBA" id="ARBA00001966"/>
    </source>
</evidence>
<keyword evidence="8" id="KW-0408">Iron</keyword>
<keyword evidence="6" id="KW-0067">ATP-binding</keyword>
<keyword evidence="9" id="KW-0411">Iron-sulfur</keyword>
<evidence type="ECO:0000256" key="13">
    <source>
        <dbReference type="ARBA" id="ARBA00069083"/>
    </source>
</evidence>
<dbReference type="RefSeq" id="XP_003737911.1">
    <property type="nucleotide sequence ID" value="XM_003737863.2"/>
</dbReference>
<evidence type="ECO:0000256" key="11">
    <source>
        <dbReference type="ARBA" id="ARBA00024036"/>
    </source>
</evidence>
<dbReference type="GO" id="GO:0051539">
    <property type="term" value="F:4 iron, 4 sulfur cluster binding"/>
    <property type="evidence" value="ECO:0007669"/>
    <property type="project" value="UniProtKB-KW"/>
</dbReference>
<dbReference type="GO" id="GO:0005524">
    <property type="term" value="F:ATP binding"/>
    <property type="evidence" value="ECO:0007669"/>
    <property type="project" value="UniProtKB-KW"/>
</dbReference>
<comment type="similarity">
    <text evidence="11">Belongs to the Mrp/NBP35 ATP-binding proteins family.</text>
</comment>
<dbReference type="Gene3D" id="3.40.50.300">
    <property type="entry name" value="P-loop containing nucleotide triphosphate hydrolases"/>
    <property type="match status" value="1"/>
</dbReference>
<evidence type="ECO:0000256" key="12">
    <source>
        <dbReference type="ARBA" id="ARBA00056637"/>
    </source>
</evidence>
<dbReference type="CDD" id="cd02037">
    <property type="entry name" value="Mrp_NBP35"/>
    <property type="match status" value="1"/>
</dbReference>
<dbReference type="GeneID" id="100906768"/>
<proteinExistence type="inferred from homology"/>
<dbReference type="InterPro" id="IPR033756">
    <property type="entry name" value="YlxH/NBP35"/>
</dbReference>
<dbReference type="InterPro" id="IPR019591">
    <property type="entry name" value="Mrp/NBP35_ATP-bd"/>
</dbReference>
<dbReference type="GO" id="GO:0032981">
    <property type="term" value="P:mitochondrial respiratory chain complex I assembly"/>
    <property type="evidence" value="ECO:0007669"/>
    <property type="project" value="TreeGrafter"/>
</dbReference>
<keyword evidence="5" id="KW-0547">Nucleotide-binding</keyword>
<dbReference type="CTD" id="80224"/>
<evidence type="ECO:0000256" key="10">
    <source>
        <dbReference type="ARBA" id="ARBA00023128"/>
    </source>
</evidence>
<evidence type="ECO:0000256" key="8">
    <source>
        <dbReference type="ARBA" id="ARBA00023004"/>
    </source>
</evidence>
<dbReference type="Pfam" id="PF10609">
    <property type="entry name" value="ParA"/>
    <property type="match status" value="1"/>
</dbReference>
<evidence type="ECO:0000256" key="7">
    <source>
        <dbReference type="ARBA" id="ARBA00022946"/>
    </source>
</evidence>
<dbReference type="GO" id="GO:0140663">
    <property type="term" value="F:ATP-dependent FeS chaperone activity"/>
    <property type="evidence" value="ECO:0007669"/>
    <property type="project" value="InterPro"/>
</dbReference>
<dbReference type="GO" id="GO:0005759">
    <property type="term" value="C:mitochondrial matrix"/>
    <property type="evidence" value="ECO:0007669"/>
    <property type="project" value="UniProtKB-ARBA"/>
</dbReference>
<dbReference type="InterPro" id="IPR044304">
    <property type="entry name" value="NUBPL-like"/>
</dbReference>
<evidence type="ECO:0000313" key="16">
    <source>
        <dbReference type="RefSeq" id="XP_003737911.1"/>
    </source>
</evidence>
<dbReference type="InterPro" id="IPR027417">
    <property type="entry name" value="P-loop_NTPase"/>
</dbReference>
<dbReference type="KEGG" id="goe:100906768"/>
<dbReference type="GO" id="GO:0046872">
    <property type="term" value="F:metal ion binding"/>
    <property type="evidence" value="ECO:0007669"/>
    <property type="project" value="UniProtKB-KW"/>
</dbReference>
<evidence type="ECO:0000313" key="15">
    <source>
        <dbReference type="Proteomes" id="UP000694867"/>
    </source>
</evidence>